<dbReference type="InterPro" id="IPR018110">
    <property type="entry name" value="Mandel_Rmase/mucon_lact_enz_CS"/>
</dbReference>
<feature type="region of interest" description="Disordered" evidence="4">
    <location>
        <begin position="420"/>
        <end position="446"/>
    </location>
</feature>
<name>A0A6S7GNG8_PARCT</name>
<dbReference type="OrthoDB" id="14161at2759"/>
<dbReference type="GO" id="GO:0000287">
    <property type="term" value="F:magnesium ion binding"/>
    <property type="evidence" value="ECO:0007669"/>
    <property type="project" value="TreeGrafter"/>
</dbReference>
<dbReference type="InterPro" id="IPR013341">
    <property type="entry name" value="Mandelate_racemase_N_dom"/>
</dbReference>
<evidence type="ECO:0000256" key="4">
    <source>
        <dbReference type="SAM" id="MobiDB-lite"/>
    </source>
</evidence>
<dbReference type="InterPro" id="IPR046945">
    <property type="entry name" value="RHMD-like"/>
</dbReference>
<dbReference type="GO" id="GO:0016052">
    <property type="term" value="P:carbohydrate catabolic process"/>
    <property type="evidence" value="ECO:0007669"/>
    <property type="project" value="TreeGrafter"/>
</dbReference>
<protein>
    <submittedName>
        <fullName evidence="5">Mitochondrial enolase superfamily member 1</fullName>
    </submittedName>
</protein>
<keyword evidence="3" id="KW-0460">Magnesium</keyword>
<evidence type="ECO:0000256" key="1">
    <source>
        <dbReference type="ARBA" id="ARBA00001946"/>
    </source>
</evidence>
<dbReference type="SUPFAM" id="SSF54826">
    <property type="entry name" value="Enolase N-terminal domain-like"/>
    <property type="match status" value="1"/>
</dbReference>
<dbReference type="Proteomes" id="UP001152795">
    <property type="component" value="Unassembled WGS sequence"/>
</dbReference>
<evidence type="ECO:0000313" key="6">
    <source>
        <dbReference type="Proteomes" id="UP001152795"/>
    </source>
</evidence>
<dbReference type="GO" id="GO:0016836">
    <property type="term" value="F:hydro-lyase activity"/>
    <property type="evidence" value="ECO:0007669"/>
    <property type="project" value="TreeGrafter"/>
</dbReference>
<feature type="compositionally biased region" description="Basic residues" evidence="4">
    <location>
        <begin position="437"/>
        <end position="446"/>
    </location>
</feature>
<dbReference type="SFLD" id="SFLDS00001">
    <property type="entry name" value="Enolase"/>
    <property type="match status" value="1"/>
</dbReference>
<dbReference type="InterPro" id="IPR013342">
    <property type="entry name" value="Mandelate_racemase_C"/>
</dbReference>
<keyword evidence="6" id="KW-1185">Reference proteome</keyword>
<dbReference type="EMBL" id="CACRXK020002210">
    <property type="protein sequence ID" value="CAB3993213.1"/>
    <property type="molecule type" value="Genomic_DNA"/>
</dbReference>
<comment type="cofactor">
    <cofactor evidence="1">
        <name>Mg(2+)</name>
        <dbReference type="ChEBI" id="CHEBI:18420"/>
    </cofactor>
</comment>
<reference evidence="5" key="1">
    <citation type="submission" date="2020-04" db="EMBL/GenBank/DDBJ databases">
        <authorList>
            <person name="Alioto T."/>
            <person name="Alioto T."/>
            <person name="Gomez Garrido J."/>
        </authorList>
    </citation>
    <scope>NUCLEOTIDE SEQUENCE</scope>
    <source>
        <strain evidence="5">A484AB</strain>
    </source>
</reference>
<accession>A0A6S7GNG8</accession>
<comment type="caution">
    <text evidence="5">The sequence shown here is derived from an EMBL/GenBank/DDBJ whole genome shotgun (WGS) entry which is preliminary data.</text>
</comment>
<keyword evidence="2" id="KW-0479">Metal-binding</keyword>
<dbReference type="InterPro" id="IPR029065">
    <property type="entry name" value="Enolase_C-like"/>
</dbReference>
<dbReference type="PANTHER" id="PTHR13794">
    <property type="entry name" value="ENOLASE SUPERFAMILY, MANDELATE RACEMASE"/>
    <property type="match status" value="1"/>
</dbReference>
<dbReference type="Gene3D" id="3.30.390.10">
    <property type="entry name" value="Enolase-like, N-terminal domain"/>
    <property type="match status" value="1"/>
</dbReference>
<dbReference type="AlphaFoldDB" id="A0A6S7GNG8"/>
<dbReference type="SFLD" id="SFLDG00179">
    <property type="entry name" value="mandelate_racemase"/>
    <property type="match status" value="1"/>
</dbReference>
<dbReference type="Pfam" id="PF13378">
    <property type="entry name" value="MR_MLE_C"/>
    <property type="match status" value="1"/>
</dbReference>
<dbReference type="PROSITE" id="PS00909">
    <property type="entry name" value="MR_MLE_2"/>
    <property type="match status" value="1"/>
</dbReference>
<evidence type="ECO:0000256" key="3">
    <source>
        <dbReference type="ARBA" id="ARBA00022842"/>
    </source>
</evidence>
<dbReference type="InterPro" id="IPR029017">
    <property type="entry name" value="Enolase-like_N"/>
</dbReference>
<evidence type="ECO:0000313" key="5">
    <source>
        <dbReference type="EMBL" id="CAB3993213.1"/>
    </source>
</evidence>
<sequence>MSLGTITEIQVRDIRFPTSKESHGSDAVHKDPDYSAAYVIIKTDRSDGLCGYGLAFTLGRGTEIVVVAVKAFIPFVTGVSLDEIFDDFASFWRSLVNESQLRWIGPEKGAIHTALAGIINALWDLWARIEGKPLWKLLGDMDPEKLISTIDFHHIDDALTKEEALEQYVLKHGYPAYITSVGWLGYNQDKIQNLCQKALAEGWTRFKMKVGVNIENDIARASTIRDVIGWENDLMMDANQVWNVKDAISNMKKLARFKPKFIEEPTHPDDILGHAAIAEALISEGIGVATGETCPNRVMFKQYIQGKGLQYCQIDSCRMAGLNEVFAVLLLAAKFQVPVWPHAGGLGLCEMVQHISIFDYISVSPTLENKATEYASHLHEHFLSPALVKDGAYLAPQSPGYSTEMLTSSLDEYEYPNGNYWQENKVEPRPPDDLARFKRRRQQNNK</sequence>
<dbReference type="SMART" id="SM00922">
    <property type="entry name" value="MR_MLE"/>
    <property type="match status" value="1"/>
</dbReference>
<organism evidence="5 6">
    <name type="scientific">Paramuricea clavata</name>
    <name type="common">Red gorgonian</name>
    <name type="synonym">Violescent sea-whip</name>
    <dbReference type="NCBI Taxonomy" id="317549"/>
    <lineage>
        <taxon>Eukaryota</taxon>
        <taxon>Metazoa</taxon>
        <taxon>Cnidaria</taxon>
        <taxon>Anthozoa</taxon>
        <taxon>Octocorallia</taxon>
        <taxon>Malacalcyonacea</taxon>
        <taxon>Plexauridae</taxon>
        <taxon>Paramuricea</taxon>
    </lineage>
</organism>
<proteinExistence type="predicted"/>
<dbReference type="GO" id="GO:0009063">
    <property type="term" value="P:amino acid catabolic process"/>
    <property type="evidence" value="ECO:0007669"/>
    <property type="project" value="InterPro"/>
</dbReference>
<gene>
    <name evidence="5" type="ORF">PACLA_8A018485</name>
</gene>
<evidence type="ECO:0000256" key="2">
    <source>
        <dbReference type="ARBA" id="ARBA00022723"/>
    </source>
</evidence>
<dbReference type="Pfam" id="PF02746">
    <property type="entry name" value="MR_MLE_N"/>
    <property type="match status" value="1"/>
</dbReference>
<dbReference type="InterPro" id="IPR036849">
    <property type="entry name" value="Enolase-like_C_sf"/>
</dbReference>
<feature type="compositionally biased region" description="Basic and acidic residues" evidence="4">
    <location>
        <begin position="424"/>
        <end position="436"/>
    </location>
</feature>
<dbReference type="PANTHER" id="PTHR13794:SF58">
    <property type="entry name" value="MITOCHONDRIAL ENOLASE SUPERFAMILY MEMBER 1"/>
    <property type="match status" value="1"/>
</dbReference>
<dbReference type="Gene3D" id="3.20.20.120">
    <property type="entry name" value="Enolase-like C-terminal domain"/>
    <property type="match status" value="1"/>
</dbReference>
<dbReference type="SUPFAM" id="SSF51604">
    <property type="entry name" value="Enolase C-terminal domain-like"/>
    <property type="match status" value="1"/>
</dbReference>